<dbReference type="GO" id="GO:0005739">
    <property type="term" value="C:mitochondrion"/>
    <property type="evidence" value="ECO:0007669"/>
    <property type="project" value="TreeGrafter"/>
</dbReference>
<evidence type="ECO:0000313" key="7">
    <source>
        <dbReference type="EMBL" id="CAD9130474.1"/>
    </source>
</evidence>
<evidence type="ECO:0000256" key="3">
    <source>
        <dbReference type="ARBA" id="ARBA00022833"/>
    </source>
</evidence>
<dbReference type="GO" id="GO:0050821">
    <property type="term" value="P:protein stabilization"/>
    <property type="evidence" value="ECO:0007669"/>
    <property type="project" value="TreeGrafter"/>
</dbReference>
<feature type="compositionally biased region" description="Low complexity" evidence="5">
    <location>
        <begin position="94"/>
        <end position="106"/>
    </location>
</feature>
<evidence type="ECO:0000259" key="6">
    <source>
        <dbReference type="PROSITE" id="PS51501"/>
    </source>
</evidence>
<dbReference type="AlphaFoldDB" id="A0A7S1MFP9"/>
<protein>
    <recommendedName>
        <fullName evidence="6">DNL-type domain-containing protein</fullName>
    </recommendedName>
</protein>
<sequence>MFRHASARAFSARCASVAPMSSARAFANAAAPSPAGALRLHGGAAMQPLRANASLMTTAVGSTFAVRGLSTTAPMLAIARTNVLADAAGGEKTGNGSSAAAATGSTELAVSEDSDELYRAQSQGSGAEPSGSAAAPADSTATDAADGAKPVAQFQTNFRPLSKVDGIDDADRELIRRALRNNGEDESAPAASETADGVKKRLGGVGHGVKGGDMAAVFTCNVCQTRSVKRFTKHAYTKGVVMVQCPGCGNKHLLADNLGWFNDNYKNVEEMLAAKGEEVKRLQGSVFLDEDV</sequence>
<keyword evidence="3" id="KW-0862">Zinc</keyword>
<name>A0A7S1MFP9_NEODS</name>
<feature type="domain" description="DNL-type" evidence="6">
    <location>
        <begin position="209"/>
        <end position="292"/>
    </location>
</feature>
<dbReference type="GO" id="GO:0051087">
    <property type="term" value="F:protein-folding chaperone binding"/>
    <property type="evidence" value="ECO:0007669"/>
    <property type="project" value="TreeGrafter"/>
</dbReference>
<feature type="compositionally biased region" description="Low complexity" evidence="5">
    <location>
        <begin position="120"/>
        <end position="147"/>
    </location>
</feature>
<dbReference type="InterPro" id="IPR024158">
    <property type="entry name" value="Mt_import_TIM15"/>
</dbReference>
<keyword evidence="1" id="KW-0479">Metal-binding</keyword>
<feature type="region of interest" description="Disordered" evidence="5">
    <location>
        <begin position="90"/>
        <end position="147"/>
    </location>
</feature>
<gene>
    <name evidence="7" type="ORF">NDES1114_LOCUS22196</name>
</gene>
<dbReference type="InterPro" id="IPR007853">
    <property type="entry name" value="Znf_DNL-typ"/>
</dbReference>
<dbReference type="GO" id="GO:0006457">
    <property type="term" value="P:protein folding"/>
    <property type="evidence" value="ECO:0007669"/>
    <property type="project" value="TreeGrafter"/>
</dbReference>
<proteinExistence type="predicted"/>
<dbReference type="GO" id="GO:0030150">
    <property type="term" value="P:protein import into mitochondrial matrix"/>
    <property type="evidence" value="ECO:0007669"/>
    <property type="project" value="TreeGrafter"/>
</dbReference>
<dbReference type="Pfam" id="PF05180">
    <property type="entry name" value="zf-DNL"/>
    <property type="match status" value="1"/>
</dbReference>
<evidence type="ECO:0000256" key="2">
    <source>
        <dbReference type="ARBA" id="ARBA00022771"/>
    </source>
</evidence>
<dbReference type="PANTHER" id="PTHR20922">
    <property type="entry name" value="DNL-TYPE ZINC FINGER PROTEIN"/>
    <property type="match status" value="1"/>
</dbReference>
<dbReference type="PROSITE" id="PS51501">
    <property type="entry name" value="ZF_DNL"/>
    <property type="match status" value="1"/>
</dbReference>
<evidence type="ECO:0000256" key="4">
    <source>
        <dbReference type="PROSITE-ProRule" id="PRU00834"/>
    </source>
</evidence>
<dbReference type="EMBL" id="HBGF01033152">
    <property type="protein sequence ID" value="CAD9130474.1"/>
    <property type="molecule type" value="Transcribed_RNA"/>
</dbReference>
<evidence type="ECO:0000256" key="5">
    <source>
        <dbReference type="SAM" id="MobiDB-lite"/>
    </source>
</evidence>
<accession>A0A7S1MFP9</accession>
<reference evidence="7" key="1">
    <citation type="submission" date="2021-01" db="EMBL/GenBank/DDBJ databases">
        <authorList>
            <person name="Corre E."/>
            <person name="Pelletier E."/>
            <person name="Niang G."/>
            <person name="Scheremetjew M."/>
            <person name="Finn R."/>
            <person name="Kale V."/>
            <person name="Holt S."/>
            <person name="Cochrane G."/>
            <person name="Meng A."/>
            <person name="Brown T."/>
            <person name="Cohen L."/>
        </authorList>
    </citation>
    <scope>NUCLEOTIDE SEQUENCE</scope>
    <source>
        <strain evidence="7">CCAP 1951/1</strain>
    </source>
</reference>
<keyword evidence="2 4" id="KW-0863">Zinc-finger</keyword>
<evidence type="ECO:0000256" key="1">
    <source>
        <dbReference type="ARBA" id="ARBA00022723"/>
    </source>
</evidence>
<dbReference type="PANTHER" id="PTHR20922:SF13">
    <property type="entry name" value="DNL-TYPE ZINC FINGER PROTEIN"/>
    <property type="match status" value="1"/>
</dbReference>
<dbReference type="GO" id="GO:0008270">
    <property type="term" value="F:zinc ion binding"/>
    <property type="evidence" value="ECO:0007669"/>
    <property type="project" value="UniProtKB-KW"/>
</dbReference>
<organism evidence="7">
    <name type="scientific">Neobodo designis</name>
    <name type="common">Flagellated protozoan</name>
    <name type="synonym">Bodo designis</name>
    <dbReference type="NCBI Taxonomy" id="312471"/>
    <lineage>
        <taxon>Eukaryota</taxon>
        <taxon>Discoba</taxon>
        <taxon>Euglenozoa</taxon>
        <taxon>Kinetoplastea</taxon>
        <taxon>Metakinetoplastina</taxon>
        <taxon>Neobodonida</taxon>
        <taxon>Neobodo</taxon>
    </lineage>
</organism>